<dbReference type="InterPro" id="IPR001567">
    <property type="entry name" value="Pept_M3A_M3B_dom"/>
</dbReference>
<evidence type="ECO:0000256" key="3">
    <source>
        <dbReference type="ARBA" id="ARBA00022723"/>
    </source>
</evidence>
<dbReference type="Proteomes" id="UP000292052">
    <property type="component" value="Unassembled WGS sequence"/>
</dbReference>
<dbReference type="GO" id="GO:0004222">
    <property type="term" value="F:metalloendopeptidase activity"/>
    <property type="evidence" value="ECO:0007669"/>
    <property type="project" value="InterPro"/>
</dbReference>
<comment type="cofactor">
    <cofactor evidence="7">
        <name>Zn(2+)</name>
        <dbReference type="ChEBI" id="CHEBI:29105"/>
    </cofactor>
    <text evidence="7">Binds 1 zinc ion.</text>
</comment>
<evidence type="ECO:0000256" key="7">
    <source>
        <dbReference type="RuleBase" id="RU003435"/>
    </source>
</evidence>
<dbReference type="Gene3D" id="3.40.390.10">
    <property type="entry name" value="Collagenase (Catalytic Domain)"/>
    <property type="match status" value="1"/>
</dbReference>
<comment type="similarity">
    <text evidence="1 7">Belongs to the peptidase M3 family.</text>
</comment>
<sequence>MAFSFFGRRILSKRTFFPNSVRNNGYIVLVPEIGEDLPEKNPLVQNDGLPEFNNITIENCMAAVAKQTLDFEAGVQNIENSLEEKGTDNIFNDVFRVLEEMGAPLDMTWGLSKTLYLGNSILMPTKSYLAIHDRAKKARATKFNSLFIYENVKNELQKTNSNYSDEEKRVLKKFALEGKLNGLELSDSKKVEMRQCLNKLAAERTQFKQKVDICTKQFSHNLHDNVVVRDFPLELLRSIASNPTKPLQGPWKITLQPNVYMPVMEHCPDREVRWNIWQALVNRGSGYGDRDLATGIHLEEIRYARRDLAKLLGFETYADLSMETKMAGSIDNVNKMLTTLLERAKPAQDRELQSLYEFAVERGFQGGRIELWDVPYWRRKQQRSLFDYKEEDFKEYFPLPKVLEGLFHLCERLFNIVIKQRNNISTWHKDVKFYDIFEQHSSAPVAGFYIDPYARSDEKIRVQQSNGWMVGIQNQSRITETKPLAALVFNFEPPTGDKKSHLTFREVKYLFHKFGLALQHLLTRTNYSEVSGSSNIEWDAVEVSGHVLSHWLYNKEIIDSISCHCDSEDKLPSQMFASLMEAYKHLAGIDLSRELYLAALDLELHHSKDYWLDVVKKLWPEFRSFPLDKQDSHPCSFTQIFTEEWAAAYYSHIWSRMIAADVYSAFHEVQGDEQKILDVGKRFRDTFLALGGSSHPNRIFRRFRGRDPSPKALLSSLGLKKLPVEK</sequence>
<dbReference type="AlphaFoldDB" id="A0A482W2Z7"/>
<evidence type="ECO:0000313" key="10">
    <source>
        <dbReference type="Proteomes" id="UP000292052"/>
    </source>
</evidence>
<dbReference type="PANTHER" id="PTHR11804">
    <property type="entry name" value="PROTEASE M3 THIMET OLIGOPEPTIDASE-RELATED"/>
    <property type="match status" value="1"/>
</dbReference>
<reference evidence="9 10" key="1">
    <citation type="submission" date="2017-03" db="EMBL/GenBank/DDBJ databases">
        <title>Genome of the blue death feigning beetle - Asbolus verrucosus.</title>
        <authorList>
            <person name="Rider S.D."/>
        </authorList>
    </citation>
    <scope>NUCLEOTIDE SEQUENCE [LARGE SCALE GENOMIC DNA]</scope>
    <source>
        <strain evidence="9">Butters</strain>
        <tissue evidence="9">Head and leg muscle</tissue>
    </source>
</reference>
<comment type="caution">
    <text evidence="9">The sequence shown here is derived from an EMBL/GenBank/DDBJ whole genome shotgun (WGS) entry which is preliminary data.</text>
</comment>
<evidence type="ECO:0000256" key="6">
    <source>
        <dbReference type="ARBA" id="ARBA00023049"/>
    </source>
</evidence>
<evidence type="ECO:0000256" key="4">
    <source>
        <dbReference type="ARBA" id="ARBA00022801"/>
    </source>
</evidence>
<keyword evidence="4 7" id="KW-0378">Hydrolase</keyword>
<dbReference type="FunFam" id="1.10.1370.40:FF:000008">
    <property type="entry name" value="Oligopeptidase, putative"/>
    <property type="match status" value="1"/>
</dbReference>
<dbReference type="GO" id="GO:0046872">
    <property type="term" value="F:metal ion binding"/>
    <property type="evidence" value="ECO:0007669"/>
    <property type="project" value="UniProtKB-UniRule"/>
</dbReference>
<dbReference type="OrthoDB" id="534666at2759"/>
<keyword evidence="6 7" id="KW-0482">Metalloprotease</keyword>
<evidence type="ECO:0000256" key="2">
    <source>
        <dbReference type="ARBA" id="ARBA00022670"/>
    </source>
</evidence>
<accession>A0A482W2Z7</accession>
<dbReference type="FunFam" id="3.40.390.10:FF:000063">
    <property type="entry name" value="Putative cytosolic oligopeptidase A-like Protein"/>
    <property type="match status" value="1"/>
</dbReference>
<protein>
    <submittedName>
        <fullName evidence="9">Peptidase M3 domain containing protein</fullName>
    </submittedName>
</protein>
<dbReference type="Gene3D" id="1.10.1370.10">
    <property type="entry name" value="Neurolysin, domain 3"/>
    <property type="match status" value="1"/>
</dbReference>
<dbReference type="InterPro" id="IPR034005">
    <property type="entry name" value="M3A_DCP"/>
</dbReference>
<evidence type="ECO:0000259" key="8">
    <source>
        <dbReference type="Pfam" id="PF01432"/>
    </source>
</evidence>
<keyword evidence="2 7" id="KW-0645">Protease</keyword>
<dbReference type="STRING" id="1661398.A0A482W2Z7"/>
<name>A0A482W2Z7_ASBVE</name>
<dbReference type="SUPFAM" id="SSF55486">
    <property type="entry name" value="Metalloproteases ('zincins'), catalytic domain"/>
    <property type="match status" value="1"/>
</dbReference>
<gene>
    <name evidence="9" type="ORF">BDFB_001894</name>
</gene>
<dbReference type="GO" id="GO:0006508">
    <property type="term" value="P:proteolysis"/>
    <property type="evidence" value="ECO:0007669"/>
    <property type="project" value="UniProtKB-KW"/>
</dbReference>
<keyword evidence="5 7" id="KW-0862">Zinc</keyword>
<dbReference type="InterPro" id="IPR024079">
    <property type="entry name" value="MetalloPept_cat_dom_sf"/>
</dbReference>
<dbReference type="EMBL" id="QDEB01037972">
    <property type="protein sequence ID" value="RZC39037.1"/>
    <property type="molecule type" value="Genomic_DNA"/>
</dbReference>
<dbReference type="CDD" id="cd06456">
    <property type="entry name" value="M3A_DCP"/>
    <property type="match status" value="1"/>
</dbReference>
<dbReference type="FunFam" id="1.10.1370.40:FF:000011">
    <property type="entry name" value="Putative cytosolic oligopeptidase A-like Protein"/>
    <property type="match status" value="1"/>
</dbReference>
<dbReference type="PANTHER" id="PTHR11804:SF83">
    <property type="entry name" value="LD37516P"/>
    <property type="match status" value="1"/>
</dbReference>
<dbReference type="Pfam" id="PF01432">
    <property type="entry name" value="Peptidase_M3"/>
    <property type="match status" value="1"/>
</dbReference>
<dbReference type="InterPro" id="IPR024077">
    <property type="entry name" value="Neurolysin/TOP_dom2"/>
</dbReference>
<feature type="domain" description="Peptidase M3A/M3B catalytic" evidence="8">
    <location>
        <begin position="263"/>
        <end position="718"/>
    </location>
</feature>
<keyword evidence="10" id="KW-1185">Reference proteome</keyword>
<dbReference type="InterPro" id="IPR045090">
    <property type="entry name" value="Pept_M3A_M3B"/>
</dbReference>
<keyword evidence="3 7" id="KW-0479">Metal-binding</keyword>
<evidence type="ECO:0000256" key="1">
    <source>
        <dbReference type="ARBA" id="ARBA00006040"/>
    </source>
</evidence>
<proteinExistence type="inferred from homology"/>
<organism evidence="9 10">
    <name type="scientific">Asbolus verrucosus</name>
    <name type="common">Desert ironclad beetle</name>
    <dbReference type="NCBI Taxonomy" id="1661398"/>
    <lineage>
        <taxon>Eukaryota</taxon>
        <taxon>Metazoa</taxon>
        <taxon>Ecdysozoa</taxon>
        <taxon>Arthropoda</taxon>
        <taxon>Hexapoda</taxon>
        <taxon>Insecta</taxon>
        <taxon>Pterygota</taxon>
        <taxon>Neoptera</taxon>
        <taxon>Endopterygota</taxon>
        <taxon>Coleoptera</taxon>
        <taxon>Polyphaga</taxon>
        <taxon>Cucujiformia</taxon>
        <taxon>Tenebrionidae</taxon>
        <taxon>Pimeliinae</taxon>
        <taxon>Asbolus</taxon>
    </lineage>
</organism>
<evidence type="ECO:0000256" key="5">
    <source>
        <dbReference type="ARBA" id="ARBA00022833"/>
    </source>
</evidence>
<evidence type="ECO:0000313" key="9">
    <source>
        <dbReference type="EMBL" id="RZC39037.1"/>
    </source>
</evidence>